<reference evidence="3" key="1">
    <citation type="submission" date="2022-07" db="EMBL/GenBank/DDBJ databases">
        <authorList>
            <person name="Macas J."/>
            <person name="Novak P."/>
            <person name="Neumann P."/>
        </authorList>
    </citation>
    <scope>NUCLEOTIDE SEQUENCE</scope>
</reference>
<feature type="transmembrane region" description="Helical" evidence="2">
    <location>
        <begin position="327"/>
        <end position="350"/>
    </location>
</feature>
<dbReference type="EMBL" id="CAMAPF010000030">
    <property type="protein sequence ID" value="CAH9076338.1"/>
    <property type="molecule type" value="Genomic_DNA"/>
</dbReference>
<feature type="region of interest" description="Disordered" evidence="1">
    <location>
        <begin position="73"/>
        <end position="114"/>
    </location>
</feature>
<proteinExistence type="predicted"/>
<dbReference type="PANTHER" id="PTHR36381">
    <property type="entry name" value="ETHYLENE-REGULATED TRANSCRIPT 2 (ERT2)"/>
    <property type="match status" value="1"/>
</dbReference>
<keyword evidence="2" id="KW-0472">Membrane</keyword>
<dbReference type="AlphaFoldDB" id="A0AAV0CHT8"/>
<organism evidence="3 4">
    <name type="scientific">Cuscuta epithymum</name>
    <dbReference type="NCBI Taxonomy" id="186058"/>
    <lineage>
        <taxon>Eukaryota</taxon>
        <taxon>Viridiplantae</taxon>
        <taxon>Streptophyta</taxon>
        <taxon>Embryophyta</taxon>
        <taxon>Tracheophyta</taxon>
        <taxon>Spermatophyta</taxon>
        <taxon>Magnoliopsida</taxon>
        <taxon>eudicotyledons</taxon>
        <taxon>Gunneridae</taxon>
        <taxon>Pentapetalae</taxon>
        <taxon>asterids</taxon>
        <taxon>lamiids</taxon>
        <taxon>Solanales</taxon>
        <taxon>Convolvulaceae</taxon>
        <taxon>Cuscuteae</taxon>
        <taxon>Cuscuta</taxon>
        <taxon>Cuscuta subgen. Cuscuta</taxon>
    </lineage>
</organism>
<feature type="compositionally biased region" description="Pro residues" evidence="1">
    <location>
        <begin position="79"/>
        <end position="90"/>
    </location>
</feature>
<feature type="transmembrane region" description="Helical" evidence="2">
    <location>
        <begin position="143"/>
        <end position="162"/>
    </location>
</feature>
<dbReference type="Proteomes" id="UP001152523">
    <property type="component" value="Unassembled WGS sequence"/>
</dbReference>
<evidence type="ECO:0000256" key="2">
    <source>
        <dbReference type="SAM" id="Phobius"/>
    </source>
</evidence>
<protein>
    <submittedName>
        <fullName evidence="3">Uncharacterized protein</fullName>
    </submittedName>
</protein>
<evidence type="ECO:0000256" key="1">
    <source>
        <dbReference type="SAM" id="MobiDB-lite"/>
    </source>
</evidence>
<evidence type="ECO:0000313" key="3">
    <source>
        <dbReference type="EMBL" id="CAH9076338.1"/>
    </source>
</evidence>
<keyword evidence="4" id="KW-1185">Reference proteome</keyword>
<evidence type="ECO:0000313" key="4">
    <source>
        <dbReference type="Proteomes" id="UP001152523"/>
    </source>
</evidence>
<accession>A0AAV0CHT8</accession>
<feature type="compositionally biased region" description="Basic residues" evidence="1">
    <location>
        <begin position="252"/>
        <end position="261"/>
    </location>
</feature>
<dbReference type="PANTHER" id="PTHR36381:SF1">
    <property type="entry name" value="ETHYLENE-REGULATED TRANSCRIPT 2 (ERT2)"/>
    <property type="match status" value="1"/>
</dbReference>
<keyword evidence="2" id="KW-1133">Transmembrane helix</keyword>
<gene>
    <name evidence="3" type="ORF">CEPIT_LOCUS5850</name>
</gene>
<keyword evidence="2" id="KW-0812">Transmembrane</keyword>
<name>A0AAV0CHT8_9ASTE</name>
<feature type="region of interest" description="Disordered" evidence="1">
    <location>
        <begin position="241"/>
        <end position="261"/>
    </location>
</feature>
<sequence>MGLSWKKAKRTAIICQMLKDHFNHQKAAASPLVVETGFPTSLVDLIVNHRDRFKKPSPSARFNNKISPPPSSAGDPILLPLPPSQAPPSPSGASIATTGTRESDDPAIGGQDGEANSNKVLSGVLTMVVLAGLALGAKKFAVGITLSAFLLVILDYLSRNVFRYETPAIFTKSRENLRLMMIEAHRFTISRRVTKLDEEVAVLDEGYDEMNDPMDETHEIVGDEAIKDPSLDQRCAMGDLIEEDHGEGPQPKRGKSRRAKIRSKMKKLFPSKKTARKDSKLEMKNLTGEVKPPPTRRKEAELECDDEEAKDAAFSPQGVETRESSGYLLLILVMVAFAGVVMGGRIYALFFTLTCCFLSKPIEARASRRGWFN</sequence>
<comment type="caution">
    <text evidence="3">The sequence shown here is derived from an EMBL/GenBank/DDBJ whole genome shotgun (WGS) entry which is preliminary data.</text>
</comment>